<keyword evidence="2" id="KW-1185">Reference proteome</keyword>
<sequence length="109" mass="11731">CGGFASRDRAVRQRGGACQCRSSGPLGLPLHDRHHHDDPLDDDDDLLLVIQQCPCQDHLGTHVGYTVLHKQLCQCHSQSNTTASVWLLCYSSSDDDSPGPLIGGSSSCC</sequence>
<dbReference type="EMBL" id="CAXKWB010001506">
    <property type="protein sequence ID" value="CAL4064551.1"/>
    <property type="molecule type" value="Genomic_DNA"/>
</dbReference>
<proteinExistence type="predicted"/>
<reference evidence="1 2" key="1">
    <citation type="submission" date="2024-05" db="EMBL/GenBank/DDBJ databases">
        <authorList>
            <person name="Wallberg A."/>
        </authorList>
    </citation>
    <scope>NUCLEOTIDE SEQUENCE [LARGE SCALE GENOMIC DNA]</scope>
</reference>
<comment type="caution">
    <text evidence="1">The sequence shown here is derived from an EMBL/GenBank/DDBJ whole genome shotgun (WGS) entry which is preliminary data.</text>
</comment>
<protein>
    <submittedName>
        <fullName evidence="1">Uncharacterized protein</fullName>
    </submittedName>
</protein>
<evidence type="ECO:0000313" key="2">
    <source>
        <dbReference type="Proteomes" id="UP001497623"/>
    </source>
</evidence>
<evidence type="ECO:0000313" key="1">
    <source>
        <dbReference type="EMBL" id="CAL4064551.1"/>
    </source>
</evidence>
<gene>
    <name evidence="1" type="ORF">MNOR_LOCUS4151</name>
</gene>
<name>A0AAV2PVI4_MEGNR</name>
<feature type="non-terminal residue" evidence="1">
    <location>
        <position position="1"/>
    </location>
</feature>
<dbReference type="Proteomes" id="UP001497623">
    <property type="component" value="Unassembled WGS sequence"/>
</dbReference>
<organism evidence="1 2">
    <name type="scientific">Meganyctiphanes norvegica</name>
    <name type="common">Northern krill</name>
    <name type="synonym">Thysanopoda norvegica</name>
    <dbReference type="NCBI Taxonomy" id="48144"/>
    <lineage>
        <taxon>Eukaryota</taxon>
        <taxon>Metazoa</taxon>
        <taxon>Ecdysozoa</taxon>
        <taxon>Arthropoda</taxon>
        <taxon>Crustacea</taxon>
        <taxon>Multicrustacea</taxon>
        <taxon>Malacostraca</taxon>
        <taxon>Eumalacostraca</taxon>
        <taxon>Eucarida</taxon>
        <taxon>Euphausiacea</taxon>
        <taxon>Euphausiidae</taxon>
        <taxon>Meganyctiphanes</taxon>
    </lineage>
</organism>
<accession>A0AAV2PVI4</accession>
<dbReference type="AlphaFoldDB" id="A0AAV2PVI4"/>